<keyword evidence="3" id="KW-0963">Cytoplasm</keyword>
<evidence type="ECO:0000313" key="6">
    <source>
        <dbReference type="Proteomes" id="UP000069912"/>
    </source>
</evidence>
<comment type="function">
    <text evidence="3">Catalyzes the formation of N(4)-acetylcytidine (ac(4)C) at the wobble position of elongator tRNA(Met), using acetate and ATP as substrates. First activates an acetate ion to form acetyladenylate (Ac-AMP) and then transfers the acetyl group to tRNA to form ac(4)C34.</text>
</comment>
<proteinExistence type="inferred from homology"/>
<comment type="subcellular location">
    <subcellularLocation>
        <location evidence="3">Cytoplasm</location>
    </subcellularLocation>
</comment>
<keyword evidence="3" id="KW-0547">Nucleotide-binding</keyword>
<protein>
    <recommendedName>
        <fullName evidence="3">tRNA(Met) cytidine acetate ligase</fullName>
        <ecNumber evidence="3">6.3.4.-</ecNumber>
    </recommendedName>
</protein>
<keyword evidence="2 3" id="KW-0819">tRNA processing</keyword>
<dbReference type="GO" id="GO:0016879">
    <property type="term" value="F:ligase activity, forming carbon-nitrogen bonds"/>
    <property type="evidence" value="ECO:0007669"/>
    <property type="project" value="UniProtKB-UniRule"/>
</dbReference>
<dbReference type="Pfam" id="PF05636">
    <property type="entry name" value="HIGH_NTase1"/>
    <property type="match status" value="1"/>
</dbReference>
<dbReference type="InterPro" id="IPR014729">
    <property type="entry name" value="Rossmann-like_a/b/a_fold"/>
</dbReference>
<dbReference type="EMBL" id="CP014160">
    <property type="protein sequence ID" value="AMB93510.1"/>
    <property type="molecule type" value="Genomic_DNA"/>
</dbReference>
<feature type="binding site" evidence="3">
    <location>
        <position position="101"/>
    </location>
    <ligand>
        <name>ATP</name>
        <dbReference type="ChEBI" id="CHEBI:30616"/>
    </ligand>
</feature>
<dbReference type="HAMAP" id="MF_01539">
    <property type="entry name" value="TmcAL"/>
    <property type="match status" value="1"/>
</dbReference>
<reference evidence="5 7" key="3">
    <citation type="submission" date="2017-12" db="EMBL/GenBank/DDBJ databases">
        <title>Phylogenetic diversity of female urinary microbiome.</title>
        <authorList>
            <person name="Thomas-White K."/>
            <person name="Wolfe A.J."/>
        </authorList>
    </citation>
    <scope>NUCLEOTIDE SEQUENCE [LARGE SCALE GENOMIC DNA]</scope>
    <source>
        <strain evidence="5 7">UMB0139</strain>
    </source>
</reference>
<comment type="catalytic activity">
    <reaction evidence="3">
        <text>cytidine(34) in elongator tRNA(Met) + acetate + ATP = N(4)-acetylcytidine(34) in elongator tRNA(Met) + AMP + diphosphate</text>
        <dbReference type="Rhea" id="RHEA:58144"/>
        <dbReference type="Rhea" id="RHEA-COMP:10693"/>
        <dbReference type="Rhea" id="RHEA-COMP:10694"/>
        <dbReference type="ChEBI" id="CHEBI:30089"/>
        <dbReference type="ChEBI" id="CHEBI:30616"/>
        <dbReference type="ChEBI" id="CHEBI:33019"/>
        <dbReference type="ChEBI" id="CHEBI:74900"/>
        <dbReference type="ChEBI" id="CHEBI:82748"/>
        <dbReference type="ChEBI" id="CHEBI:456215"/>
    </reaction>
</comment>
<accession>A0A0X8FAC3</accession>
<evidence type="ECO:0000313" key="5">
    <source>
        <dbReference type="EMBL" id="PKZ21761.1"/>
    </source>
</evidence>
<reference evidence="4 6" key="1">
    <citation type="journal article" date="2016" name="Genome Announc.">
        <title>Complete Genome Sequences of Aerococcus christensenii CCUG 28831T, Aerococcus sanguinicola CCUG 43001T, Aerococcus urinae CCUG 36881T, Aerococcus urinaeequi CCUG 28094T, Aerococcus urinaehominis CCUG 42038 BT, and Aerococcus viridans CCUG 4311T.</title>
        <authorList>
            <person name="Carkaci D."/>
            <person name="Dargis R."/>
            <person name="Nielsen X.C."/>
            <person name="Skovgaard O."/>
            <person name="Fuursted K."/>
            <person name="Christensen J.J."/>
        </authorList>
    </citation>
    <scope>NUCLEOTIDE SEQUENCE [LARGE SCALE GENOMIC DNA]</scope>
    <source>
        <strain evidence="4 6">CCUG43001</strain>
    </source>
</reference>
<dbReference type="GO" id="GO:0005524">
    <property type="term" value="F:ATP binding"/>
    <property type="evidence" value="ECO:0007669"/>
    <property type="project" value="UniProtKB-KW"/>
</dbReference>
<dbReference type="Proteomes" id="UP000234239">
    <property type="component" value="Unassembled WGS sequence"/>
</dbReference>
<keyword evidence="1 3" id="KW-0436">Ligase</keyword>
<evidence type="ECO:0000256" key="3">
    <source>
        <dbReference type="HAMAP-Rule" id="MF_01539"/>
    </source>
</evidence>
<dbReference type="OrthoDB" id="9769796at2"/>
<feature type="binding site" evidence="3">
    <location>
        <begin position="7"/>
        <end position="20"/>
    </location>
    <ligand>
        <name>ATP</name>
        <dbReference type="ChEBI" id="CHEBI:30616"/>
    </ligand>
</feature>
<evidence type="ECO:0000256" key="1">
    <source>
        <dbReference type="ARBA" id="ARBA00022598"/>
    </source>
</evidence>
<dbReference type="AlphaFoldDB" id="A0A0X8FAC3"/>
<keyword evidence="3" id="KW-0694">RNA-binding</keyword>
<dbReference type="PANTHER" id="PTHR37825">
    <property type="entry name" value="TRNA(MET) CYTIDINE ACETATE LIGASE"/>
    <property type="match status" value="1"/>
</dbReference>
<name>A0A0X8FAC3_9LACT</name>
<dbReference type="GO" id="GO:0006400">
    <property type="term" value="P:tRNA modification"/>
    <property type="evidence" value="ECO:0007669"/>
    <property type="project" value="UniProtKB-UniRule"/>
</dbReference>
<evidence type="ECO:0000256" key="2">
    <source>
        <dbReference type="ARBA" id="ARBA00022694"/>
    </source>
</evidence>
<dbReference type="RefSeq" id="WP_067972096.1">
    <property type="nucleotide sequence ID" value="NZ_CAJHKN010000005.1"/>
</dbReference>
<comment type="caution">
    <text evidence="3">Lacks conserved residue(s) required for the propagation of feature annotation.</text>
</comment>
<dbReference type="GO" id="GO:0000049">
    <property type="term" value="F:tRNA binding"/>
    <property type="evidence" value="ECO:0007669"/>
    <property type="project" value="UniProtKB-KW"/>
</dbReference>
<keyword evidence="3" id="KW-0067">ATP-binding</keyword>
<organism evidence="4 6">
    <name type="scientific">Aerococcus sanguinicola</name>
    <dbReference type="NCBI Taxonomy" id="119206"/>
    <lineage>
        <taxon>Bacteria</taxon>
        <taxon>Bacillati</taxon>
        <taxon>Bacillota</taxon>
        <taxon>Bacilli</taxon>
        <taxon>Lactobacillales</taxon>
        <taxon>Aerococcaceae</taxon>
        <taxon>Aerococcus</taxon>
    </lineage>
</organism>
<dbReference type="Proteomes" id="UP000069912">
    <property type="component" value="Chromosome"/>
</dbReference>
<sequence>MRACGVIAEWNPFHNGHAYLLAEARRVSRADLLVAVMSGNYCQRGEPAIASKWDRAGAALANGADLVVELPLWWASQSADYFAQAAIAYLNALGCQDIAFGVETADFSPYLTFASWLAQHPEALDRARQTVSQDKASHADQELAAWAYLLDQEEELAGLHLDFEDQSNTLLAMVYALTIYRGQFEMMPHPIQRRGDSHRQDQAVDQHFVSGTYLRQALQSGELGDLAPYLPEEMLSRLAQQETFPSLEALYPYIRYLLLVQDRKTLAQIHLMDGGIEGRLQDAARRHRNLEDFLTSAQTRSWPRLRLQRLLLMLALQVSKGRLQALHQGSQPIFILAQSEPGRAYCRAIKKQLPANYRWIGRVNRDVAQTWPEWLAADQIYSDYLLQTDRDENFGRWPISP</sequence>
<evidence type="ECO:0000313" key="4">
    <source>
        <dbReference type="EMBL" id="AMB93510.1"/>
    </source>
</evidence>
<feature type="binding site" evidence="3">
    <location>
        <position position="168"/>
    </location>
    <ligand>
        <name>ATP</name>
        <dbReference type="ChEBI" id="CHEBI:30616"/>
    </ligand>
</feature>
<feature type="binding site" evidence="3">
    <location>
        <position position="193"/>
    </location>
    <ligand>
        <name>ATP</name>
        <dbReference type="ChEBI" id="CHEBI:30616"/>
    </ligand>
</feature>
<dbReference type="EC" id="6.3.4.-" evidence="3"/>
<reference evidence="6" key="2">
    <citation type="submission" date="2016-01" db="EMBL/GenBank/DDBJ databases">
        <title>Six Aerococcus type strain genome sequencing and assembly using PacBio and Illumina Hiseq.</title>
        <authorList>
            <person name="Carkaci D."/>
            <person name="Dargis R."/>
            <person name="Nielsen X.C."/>
            <person name="Skovgaard O."/>
            <person name="Fuursted K."/>
            <person name="Christensen J.J."/>
        </authorList>
    </citation>
    <scope>NUCLEOTIDE SEQUENCE [LARGE SCALE GENOMIC DNA]</scope>
    <source>
        <strain evidence="6">CCUG43001</strain>
    </source>
</reference>
<keyword evidence="3" id="KW-0820">tRNA-binding</keyword>
<dbReference type="EMBL" id="PKGY01000003">
    <property type="protein sequence ID" value="PKZ21761.1"/>
    <property type="molecule type" value="Genomic_DNA"/>
</dbReference>
<dbReference type="Gene3D" id="3.40.50.620">
    <property type="entry name" value="HUPs"/>
    <property type="match status" value="1"/>
</dbReference>
<dbReference type="KEGG" id="asan:AWM72_01490"/>
<dbReference type="GO" id="GO:0005737">
    <property type="term" value="C:cytoplasm"/>
    <property type="evidence" value="ECO:0007669"/>
    <property type="project" value="UniProtKB-SubCell"/>
</dbReference>
<gene>
    <name evidence="3" type="primary">tmcAL</name>
    <name evidence="4" type="ORF">AWM72_01490</name>
    <name evidence="5" type="ORF">CYJ28_07615</name>
</gene>
<dbReference type="InterPro" id="IPR008513">
    <property type="entry name" value="tRNA(Met)_cyd_acetate_ligase"/>
</dbReference>
<dbReference type="GeneID" id="92902746"/>
<evidence type="ECO:0000313" key="7">
    <source>
        <dbReference type="Proteomes" id="UP000234239"/>
    </source>
</evidence>
<comment type="similarity">
    <text evidence="3">Belongs to the TmcAL family.</text>
</comment>
<dbReference type="PANTHER" id="PTHR37825:SF1">
    <property type="entry name" value="TRNA(MET) CYTIDINE ACETATE LIGASE"/>
    <property type="match status" value="1"/>
</dbReference>
<dbReference type="SUPFAM" id="SSF52374">
    <property type="entry name" value="Nucleotidylyl transferase"/>
    <property type="match status" value="1"/>
</dbReference>
<keyword evidence="6" id="KW-1185">Reference proteome</keyword>